<reference evidence="1 2" key="1">
    <citation type="submission" date="2019-12" db="EMBL/GenBank/DDBJ databases">
        <authorList>
            <person name="Floudas D."/>
            <person name="Bentzer J."/>
            <person name="Ahren D."/>
            <person name="Johansson T."/>
            <person name="Persson P."/>
            <person name="Tunlid A."/>
        </authorList>
    </citation>
    <scope>NUCLEOTIDE SEQUENCE [LARGE SCALE GENOMIC DNA]</scope>
    <source>
        <strain evidence="1 2">CBS 102.39</strain>
    </source>
</reference>
<gene>
    <name evidence="1" type="ORF">D9613_001268</name>
</gene>
<evidence type="ECO:0000313" key="2">
    <source>
        <dbReference type="Proteomes" id="UP000521872"/>
    </source>
</evidence>
<dbReference type="AlphaFoldDB" id="A0A8H4VWR8"/>
<organism evidence="1 2">
    <name type="scientific">Agrocybe pediades</name>
    <dbReference type="NCBI Taxonomy" id="84607"/>
    <lineage>
        <taxon>Eukaryota</taxon>
        <taxon>Fungi</taxon>
        <taxon>Dikarya</taxon>
        <taxon>Basidiomycota</taxon>
        <taxon>Agaricomycotina</taxon>
        <taxon>Agaricomycetes</taxon>
        <taxon>Agaricomycetidae</taxon>
        <taxon>Agaricales</taxon>
        <taxon>Agaricineae</taxon>
        <taxon>Strophariaceae</taxon>
        <taxon>Agrocybe</taxon>
    </lineage>
</organism>
<dbReference type="Proteomes" id="UP000521872">
    <property type="component" value="Unassembled WGS sequence"/>
</dbReference>
<comment type="caution">
    <text evidence="1">The sequence shown here is derived from an EMBL/GenBank/DDBJ whole genome shotgun (WGS) entry which is preliminary data.</text>
</comment>
<accession>A0A8H4VWR8</accession>
<proteinExistence type="predicted"/>
<sequence length="198" mass="22531">MFSGDSLRQRTLGFPDDNGINVGRALNTPERVFHDSSPSTGCFNMNHGWWIIFSPFDDTWSLVNEMDERRIPMWTIVNSSTAKGIIASEETRRRLRKQALVDPDVAPIKFTQLFTANPVSPHFLPTSNPQILPPTYTIHTTQSNPTKGLLKRKGRMKTGCSTWDDCWMFALRDLKGTTSWCLDGSGMIGMRYIGCWRR</sequence>
<keyword evidence="2" id="KW-1185">Reference proteome</keyword>
<dbReference type="EMBL" id="JAACJL010000001">
    <property type="protein sequence ID" value="KAF4623175.1"/>
    <property type="molecule type" value="Genomic_DNA"/>
</dbReference>
<evidence type="ECO:0000313" key="1">
    <source>
        <dbReference type="EMBL" id="KAF4623175.1"/>
    </source>
</evidence>
<name>A0A8H4VWR8_9AGAR</name>
<protein>
    <submittedName>
        <fullName evidence="1">Uncharacterized protein</fullName>
    </submittedName>
</protein>